<evidence type="ECO:0000313" key="8">
    <source>
        <dbReference type="Proteomes" id="UP000700732"/>
    </source>
</evidence>
<keyword evidence="1" id="KW-0813">Transport</keyword>
<dbReference type="InterPro" id="IPR003439">
    <property type="entry name" value="ABC_transporter-like_ATP-bd"/>
</dbReference>
<name>A0ABR6WA89_9BACT</name>
<feature type="domain" description="ABC transporter" evidence="6">
    <location>
        <begin position="2"/>
        <end position="239"/>
    </location>
</feature>
<dbReference type="InterPro" id="IPR027417">
    <property type="entry name" value="P-loop_NTPase"/>
</dbReference>
<dbReference type="PROSITE" id="PS00211">
    <property type="entry name" value="ABC_TRANSPORTER_1"/>
    <property type="match status" value="1"/>
</dbReference>
<dbReference type="SMART" id="SM00382">
    <property type="entry name" value="AAA"/>
    <property type="match status" value="1"/>
</dbReference>
<dbReference type="PROSITE" id="PS50893">
    <property type="entry name" value="ABC_TRANSPORTER_2"/>
    <property type="match status" value="1"/>
</dbReference>
<evidence type="ECO:0000256" key="5">
    <source>
        <dbReference type="ARBA" id="ARBA00037066"/>
    </source>
</evidence>
<dbReference type="SUPFAM" id="SSF52540">
    <property type="entry name" value="P-loop containing nucleoside triphosphate hydrolases"/>
    <property type="match status" value="1"/>
</dbReference>
<comment type="caution">
    <text evidence="7">The sequence shown here is derived from an EMBL/GenBank/DDBJ whole genome shotgun (WGS) entry which is preliminary data.</text>
</comment>
<evidence type="ECO:0000256" key="1">
    <source>
        <dbReference type="ARBA" id="ARBA00022448"/>
    </source>
</evidence>
<keyword evidence="3 7" id="KW-0067">ATP-binding</keyword>
<organism evidence="7 8">
    <name type="scientific">Spirosoma utsteinense</name>
    <dbReference type="NCBI Taxonomy" id="2585773"/>
    <lineage>
        <taxon>Bacteria</taxon>
        <taxon>Pseudomonadati</taxon>
        <taxon>Bacteroidota</taxon>
        <taxon>Cytophagia</taxon>
        <taxon>Cytophagales</taxon>
        <taxon>Cytophagaceae</taxon>
        <taxon>Spirosoma</taxon>
    </lineage>
</organism>
<accession>A0ABR6WA89</accession>
<gene>
    <name evidence="7" type="ORF">FH603_3395</name>
</gene>
<dbReference type="EMBL" id="VFIA01000020">
    <property type="protein sequence ID" value="MBC3792881.1"/>
    <property type="molecule type" value="Genomic_DNA"/>
</dbReference>
<keyword evidence="8" id="KW-1185">Reference proteome</keyword>
<dbReference type="CDD" id="cd03214">
    <property type="entry name" value="ABC_Iron-Siderophores_B12_Hemin"/>
    <property type="match status" value="1"/>
</dbReference>
<evidence type="ECO:0000259" key="6">
    <source>
        <dbReference type="PROSITE" id="PS50893"/>
    </source>
</evidence>
<evidence type="ECO:0000256" key="4">
    <source>
        <dbReference type="ARBA" id="ARBA00022967"/>
    </source>
</evidence>
<proteinExistence type="predicted"/>
<evidence type="ECO:0000313" key="7">
    <source>
        <dbReference type="EMBL" id="MBC3792881.1"/>
    </source>
</evidence>
<dbReference type="InterPro" id="IPR003593">
    <property type="entry name" value="AAA+_ATPase"/>
</dbReference>
<dbReference type="GO" id="GO:0005524">
    <property type="term" value="F:ATP binding"/>
    <property type="evidence" value="ECO:0007669"/>
    <property type="project" value="UniProtKB-KW"/>
</dbReference>
<evidence type="ECO:0000256" key="3">
    <source>
        <dbReference type="ARBA" id="ARBA00022840"/>
    </source>
</evidence>
<dbReference type="InterPro" id="IPR017871">
    <property type="entry name" value="ABC_transporter-like_CS"/>
</dbReference>
<comment type="function">
    <text evidence="5">Part of the ABC transporter complex HmuTUV involved in hemin import. Responsible for energy coupling to the transport system.</text>
</comment>
<dbReference type="NCBIfam" id="NF010068">
    <property type="entry name" value="PRK13548.1"/>
    <property type="match status" value="1"/>
</dbReference>
<protein>
    <submittedName>
        <fullName evidence="7">Iron complex transport system ATP-binding protein</fullName>
    </submittedName>
</protein>
<reference evidence="7 8" key="1">
    <citation type="submission" date="2019-06" db="EMBL/GenBank/DDBJ databases">
        <title>Spirosoma utsteinense sp. nov. isolated from Antarctic ice-free soils.</title>
        <authorList>
            <person name="Tahon G."/>
        </authorList>
    </citation>
    <scope>NUCLEOTIDE SEQUENCE [LARGE SCALE GENOMIC DNA]</scope>
    <source>
        <strain evidence="7 8">LMG 31447</strain>
    </source>
</reference>
<sequence length="270" mass="29500">MLQASHVSYTIASRTLLNDVSFHARAGELLAIVGPNGAGKSTLLKLCAREMAPASGSIDVLGKPLRGYAGEQLALFRGMLHQQNTLTFPFRVGELVLMGRYPHYGAYPAAADYAIAEAALDTVGMRPFSNRIVSTLSGGEQQRVQLARVLAQIWDVPDGLLLLDEPTTGLDLLHQHQLLDVARQMARRGYAVVAVLHDLNMAAQYADQILMLRNGRREAYGTPRTVLTAPLVERVFGLPVQLLDNPCHHCPLIVPIPIFQPAFSHYSSNT</sequence>
<evidence type="ECO:0000256" key="2">
    <source>
        <dbReference type="ARBA" id="ARBA00022741"/>
    </source>
</evidence>
<dbReference type="Gene3D" id="3.40.50.300">
    <property type="entry name" value="P-loop containing nucleotide triphosphate hydrolases"/>
    <property type="match status" value="1"/>
</dbReference>
<dbReference type="Pfam" id="PF00005">
    <property type="entry name" value="ABC_tran"/>
    <property type="match status" value="1"/>
</dbReference>
<dbReference type="RefSeq" id="WP_186738634.1">
    <property type="nucleotide sequence ID" value="NZ_VFIA01000020.1"/>
</dbReference>
<keyword evidence="4" id="KW-1278">Translocase</keyword>
<keyword evidence="2" id="KW-0547">Nucleotide-binding</keyword>
<dbReference type="Proteomes" id="UP000700732">
    <property type="component" value="Unassembled WGS sequence"/>
</dbReference>
<dbReference type="PANTHER" id="PTHR42794:SF1">
    <property type="entry name" value="HEMIN IMPORT ATP-BINDING PROTEIN HMUV"/>
    <property type="match status" value="1"/>
</dbReference>
<dbReference type="PANTHER" id="PTHR42794">
    <property type="entry name" value="HEMIN IMPORT ATP-BINDING PROTEIN HMUV"/>
    <property type="match status" value="1"/>
</dbReference>